<reference evidence="3" key="1">
    <citation type="submission" date="2019-11" db="EMBL/GenBank/DDBJ databases">
        <title>Isolation and characterization of two novel species in the genus Thiomicrorhabdus.</title>
        <authorList>
            <person name="Mochizuki J."/>
            <person name="Kojima H."/>
            <person name="Fukui M."/>
        </authorList>
    </citation>
    <scope>NUCLEOTIDE SEQUENCE [LARGE SCALE GENOMIC DNA]</scope>
    <source>
        <strain evidence="3">AkT22</strain>
    </source>
</reference>
<dbReference type="AlphaFoldDB" id="A0A6F8PLP4"/>
<dbReference type="Proteomes" id="UP000501466">
    <property type="component" value="Chromosome"/>
</dbReference>
<dbReference type="RefSeq" id="WP_173290850.1">
    <property type="nucleotide sequence ID" value="NZ_AP021888.1"/>
</dbReference>
<dbReference type="Gene3D" id="1.10.3210.10">
    <property type="entry name" value="Hypothetical protein af1432"/>
    <property type="match status" value="1"/>
</dbReference>
<evidence type="ECO:0000259" key="1">
    <source>
        <dbReference type="PROSITE" id="PS51833"/>
    </source>
</evidence>
<dbReference type="KEGG" id="tzo:THMIRHAT_07510"/>
<dbReference type="InterPro" id="IPR013976">
    <property type="entry name" value="HDOD"/>
</dbReference>
<evidence type="ECO:0000313" key="3">
    <source>
        <dbReference type="Proteomes" id="UP000501466"/>
    </source>
</evidence>
<dbReference type="PROSITE" id="PS51833">
    <property type="entry name" value="HDOD"/>
    <property type="match status" value="1"/>
</dbReference>
<feature type="domain" description="HDOD" evidence="1">
    <location>
        <begin position="18"/>
        <end position="211"/>
    </location>
</feature>
<sequence>MLQQKLQEAMQAIYGHKIPEIPEEILRLEKELQSKFPNIIQIANIIEQNATLSGEVIKIINSPIMKLKLNSPIKSIRDAVKVLGLDNIYNLVVASALKKLFSDKGLHKDIMDHSVDVAFCMAELSEFVHGITRDEAYMLGLFHNVGALMLAGINPKAFGPLFTSSLSLPKTILQKEASLFRTDHAMVGVLITKKWHLPSTMIHAIMLHHNESCERIKNDEVRAMVGMLKVANAVVSEISLGAYSGVEMKEYQQDGIKELMLQQEDLKMVRTALMTNSVKV</sequence>
<evidence type="ECO:0000313" key="2">
    <source>
        <dbReference type="EMBL" id="BBP43005.1"/>
    </source>
</evidence>
<dbReference type="PANTHER" id="PTHR33525">
    <property type="match status" value="1"/>
</dbReference>
<dbReference type="Pfam" id="PF08668">
    <property type="entry name" value="HDOD"/>
    <property type="match status" value="1"/>
</dbReference>
<dbReference type="EMBL" id="AP021888">
    <property type="protein sequence ID" value="BBP43005.1"/>
    <property type="molecule type" value="Genomic_DNA"/>
</dbReference>
<organism evidence="2 3">
    <name type="scientific">Thiosulfativibrio zosterae</name>
    <dbReference type="NCBI Taxonomy" id="2675053"/>
    <lineage>
        <taxon>Bacteria</taxon>
        <taxon>Pseudomonadati</taxon>
        <taxon>Pseudomonadota</taxon>
        <taxon>Gammaproteobacteria</taxon>
        <taxon>Thiotrichales</taxon>
        <taxon>Piscirickettsiaceae</taxon>
        <taxon>Thiosulfativibrio</taxon>
    </lineage>
</organism>
<name>A0A6F8PLP4_9GAMM</name>
<dbReference type="InterPro" id="IPR052340">
    <property type="entry name" value="RNase_Y/CdgJ"/>
</dbReference>
<dbReference type="SUPFAM" id="SSF109604">
    <property type="entry name" value="HD-domain/PDEase-like"/>
    <property type="match status" value="1"/>
</dbReference>
<accession>A0A6F8PLP4</accession>
<gene>
    <name evidence="2" type="ORF">THMIRHAT_07510</name>
</gene>
<protein>
    <submittedName>
        <fullName evidence="2">HDOD domain-containing protein</fullName>
    </submittedName>
</protein>
<keyword evidence="3" id="KW-1185">Reference proteome</keyword>
<dbReference type="PANTHER" id="PTHR33525:SF6">
    <property type="entry name" value="HDOD DOMAIN-CONTAINING PROTEIN"/>
    <property type="match status" value="1"/>
</dbReference>
<proteinExistence type="predicted"/>